<reference evidence="1" key="1">
    <citation type="journal article" date="2014" name="Front. Microbiol.">
        <title>High frequency of phylogenetically diverse reductive dehalogenase-homologous genes in deep subseafloor sedimentary metagenomes.</title>
        <authorList>
            <person name="Kawai M."/>
            <person name="Futagami T."/>
            <person name="Toyoda A."/>
            <person name="Takaki Y."/>
            <person name="Nishi S."/>
            <person name="Hori S."/>
            <person name="Arai W."/>
            <person name="Tsubouchi T."/>
            <person name="Morono Y."/>
            <person name="Uchiyama I."/>
            <person name="Ito T."/>
            <person name="Fujiyama A."/>
            <person name="Inagaki F."/>
            <person name="Takami H."/>
        </authorList>
    </citation>
    <scope>NUCLEOTIDE SEQUENCE</scope>
    <source>
        <strain evidence="1">Expedition CK06-06</strain>
    </source>
</reference>
<evidence type="ECO:0000313" key="1">
    <source>
        <dbReference type="EMBL" id="GAF79926.1"/>
    </source>
</evidence>
<dbReference type="EMBL" id="BARS01004549">
    <property type="protein sequence ID" value="GAF79926.1"/>
    <property type="molecule type" value="Genomic_DNA"/>
</dbReference>
<dbReference type="AlphaFoldDB" id="X0SXR4"/>
<sequence length="82" mass="8960">MPHTPEGLARNMSGAEVGSYQELAFDPVYWQNDFEEVYVECLTCGLEADDNTVTEDGDVRAGTFEANQCPNCGGTNLFMGET</sequence>
<organism evidence="1">
    <name type="scientific">marine sediment metagenome</name>
    <dbReference type="NCBI Taxonomy" id="412755"/>
    <lineage>
        <taxon>unclassified sequences</taxon>
        <taxon>metagenomes</taxon>
        <taxon>ecological metagenomes</taxon>
    </lineage>
</organism>
<proteinExistence type="predicted"/>
<accession>X0SXR4</accession>
<comment type="caution">
    <text evidence="1">The sequence shown here is derived from an EMBL/GenBank/DDBJ whole genome shotgun (WGS) entry which is preliminary data.</text>
</comment>
<name>X0SXR4_9ZZZZ</name>
<protein>
    <submittedName>
        <fullName evidence="1">Uncharacterized protein</fullName>
    </submittedName>
</protein>
<gene>
    <name evidence="1" type="ORF">S01H1_08893</name>
</gene>